<keyword evidence="1" id="KW-0863">Zinc-finger</keyword>
<dbReference type="EMBL" id="JH687770">
    <property type="protein sequence ID" value="EJD44531.1"/>
    <property type="molecule type" value="Genomic_DNA"/>
</dbReference>
<dbReference type="PROSITE" id="PS50157">
    <property type="entry name" value="ZINC_FINGER_C2H2_2"/>
    <property type="match status" value="1"/>
</dbReference>
<dbReference type="KEGG" id="adl:AURDEDRAFT_166315"/>
<feature type="region of interest" description="Disordered" evidence="2">
    <location>
        <begin position="149"/>
        <end position="181"/>
    </location>
</feature>
<protein>
    <recommendedName>
        <fullName evidence="3">C2H2-type domain-containing protein</fullName>
    </recommendedName>
</protein>
<evidence type="ECO:0000256" key="1">
    <source>
        <dbReference type="PROSITE-ProRule" id="PRU00042"/>
    </source>
</evidence>
<dbReference type="SUPFAM" id="SSF57667">
    <property type="entry name" value="beta-beta-alpha zinc fingers"/>
    <property type="match status" value="1"/>
</dbReference>
<proteinExistence type="predicted"/>
<dbReference type="Proteomes" id="UP000006514">
    <property type="component" value="Unassembled WGS sequence"/>
</dbReference>
<feature type="compositionally biased region" description="Polar residues" evidence="2">
    <location>
        <begin position="168"/>
        <end position="178"/>
    </location>
</feature>
<evidence type="ECO:0000313" key="4">
    <source>
        <dbReference type="EMBL" id="EJD44531.1"/>
    </source>
</evidence>
<dbReference type="InterPro" id="IPR036236">
    <property type="entry name" value="Znf_C2H2_sf"/>
</dbReference>
<accession>J0D316</accession>
<gene>
    <name evidence="4" type="ORF">AURDEDRAFT_166315</name>
</gene>
<dbReference type="PROSITE" id="PS00028">
    <property type="entry name" value="ZINC_FINGER_C2H2_1"/>
    <property type="match status" value="1"/>
</dbReference>
<keyword evidence="1" id="KW-0479">Metal-binding</keyword>
<organism evidence="4 5">
    <name type="scientific">Auricularia subglabra (strain TFB-10046 / SS5)</name>
    <name type="common">White-rot fungus</name>
    <name type="synonym">Auricularia delicata (strain TFB10046)</name>
    <dbReference type="NCBI Taxonomy" id="717982"/>
    <lineage>
        <taxon>Eukaryota</taxon>
        <taxon>Fungi</taxon>
        <taxon>Dikarya</taxon>
        <taxon>Basidiomycota</taxon>
        <taxon>Agaricomycotina</taxon>
        <taxon>Agaricomycetes</taxon>
        <taxon>Auriculariales</taxon>
        <taxon>Auriculariaceae</taxon>
        <taxon>Auricularia</taxon>
    </lineage>
</organism>
<keyword evidence="1" id="KW-0862">Zinc</keyword>
<dbReference type="InParanoid" id="J0D316"/>
<keyword evidence="5" id="KW-1185">Reference proteome</keyword>
<evidence type="ECO:0000259" key="3">
    <source>
        <dbReference type="PROSITE" id="PS50157"/>
    </source>
</evidence>
<evidence type="ECO:0000256" key="2">
    <source>
        <dbReference type="SAM" id="MobiDB-lite"/>
    </source>
</evidence>
<dbReference type="AlphaFoldDB" id="J0D316"/>
<dbReference type="GO" id="GO:0008270">
    <property type="term" value="F:zinc ion binding"/>
    <property type="evidence" value="ECO:0007669"/>
    <property type="project" value="UniProtKB-KW"/>
</dbReference>
<sequence>MSFPTQSNFTLTLRTSTCRPRPSENHVVGPAASTSLPVETVARTSEVCFGFGRVFGPANASSRIVHFVAWYKPFVCGICAKSFTSYSGLVMHFKRTVHDSNDGDIRFIYESGVADCPAQGAADTGGNSGDEVGSVDDTVASFPAFAAAKRARDDDLRPEPGPTKRQRSTLVQPQTFQGQGEPHIEFSEGDGVFGPGEGLVAELACAHAEQTISNKEGLLAAETRVLELEAPCDDSELQLEAYLRVANVENCESQTGYGDEDEDWVLCV</sequence>
<reference evidence="5" key="1">
    <citation type="journal article" date="2012" name="Science">
        <title>The Paleozoic origin of enzymatic lignin decomposition reconstructed from 31 fungal genomes.</title>
        <authorList>
            <person name="Floudas D."/>
            <person name="Binder M."/>
            <person name="Riley R."/>
            <person name="Barry K."/>
            <person name="Blanchette R.A."/>
            <person name="Henrissat B."/>
            <person name="Martinez A.T."/>
            <person name="Otillar R."/>
            <person name="Spatafora J.W."/>
            <person name="Yadav J.S."/>
            <person name="Aerts A."/>
            <person name="Benoit I."/>
            <person name="Boyd A."/>
            <person name="Carlson A."/>
            <person name="Copeland A."/>
            <person name="Coutinho P.M."/>
            <person name="de Vries R.P."/>
            <person name="Ferreira P."/>
            <person name="Findley K."/>
            <person name="Foster B."/>
            <person name="Gaskell J."/>
            <person name="Glotzer D."/>
            <person name="Gorecki P."/>
            <person name="Heitman J."/>
            <person name="Hesse C."/>
            <person name="Hori C."/>
            <person name="Igarashi K."/>
            <person name="Jurgens J.A."/>
            <person name="Kallen N."/>
            <person name="Kersten P."/>
            <person name="Kohler A."/>
            <person name="Kuees U."/>
            <person name="Kumar T.K.A."/>
            <person name="Kuo A."/>
            <person name="LaButti K."/>
            <person name="Larrondo L.F."/>
            <person name="Lindquist E."/>
            <person name="Ling A."/>
            <person name="Lombard V."/>
            <person name="Lucas S."/>
            <person name="Lundell T."/>
            <person name="Martin R."/>
            <person name="McLaughlin D.J."/>
            <person name="Morgenstern I."/>
            <person name="Morin E."/>
            <person name="Murat C."/>
            <person name="Nagy L.G."/>
            <person name="Nolan M."/>
            <person name="Ohm R.A."/>
            <person name="Patyshakuliyeva A."/>
            <person name="Rokas A."/>
            <person name="Ruiz-Duenas F.J."/>
            <person name="Sabat G."/>
            <person name="Salamov A."/>
            <person name="Samejima M."/>
            <person name="Schmutz J."/>
            <person name="Slot J.C."/>
            <person name="St John F."/>
            <person name="Stenlid J."/>
            <person name="Sun H."/>
            <person name="Sun S."/>
            <person name="Syed K."/>
            <person name="Tsang A."/>
            <person name="Wiebenga A."/>
            <person name="Young D."/>
            <person name="Pisabarro A."/>
            <person name="Eastwood D.C."/>
            <person name="Martin F."/>
            <person name="Cullen D."/>
            <person name="Grigoriev I.V."/>
            <person name="Hibbett D.S."/>
        </authorList>
    </citation>
    <scope>NUCLEOTIDE SEQUENCE [LARGE SCALE GENOMIC DNA]</scope>
    <source>
        <strain evidence="5">TFB10046</strain>
    </source>
</reference>
<dbReference type="InterPro" id="IPR013087">
    <property type="entry name" value="Znf_C2H2_type"/>
</dbReference>
<evidence type="ECO:0000313" key="5">
    <source>
        <dbReference type="Proteomes" id="UP000006514"/>
    </source>
</evidence>
<feature type="domain" description="C2H2-type" evidence="3">
    <location>
        <begin position="74"/>
        <end position="103"/>
    </location>
</feature>
<name>J0D316_AURST</name>